<reference evidence="1 2" key="1">
    <citation type="submission" date="2009-01" db="EMBL/GenBank/DDBJ databases">
        <title>Complete sequence of Clostridium cellulolyticum H10.</title>
        <authorList>
            <consortium name="US DOE Joint Genome Institute"/>
            <person name="Lucas S."/>
            <person name="Copeland A."/>
            <person name="Lapidus A."/>
            <person name="Glavina del Rio T."/>
            <person name="Dalin E."/>
            <person name="Tice H."/>
            <person name="Bruce D."/>
            <person name="Goodwin L."/>
            <person name="Pitluck S."/>
            <person name="Chertkov O."/>
            <person name="Saunders E."/>
            <person name="Brettin T."/>
            <person name="Detter J.C."/>
            <person name="Han C."/>
            <person name="Larimer F."/>
            <person name="Land M."/>
            <person name="Hauser L."/>
            <person name="Kyrpides N."/>
            <person name="Ivanova N."/>
            <person name="Zhou J."/>
            <person name="Richardson P."/>
        </authorList>
    </citation>
    <scope>NUCLEOTIDE SEQUENCE [LARGE SCALE GENOMIC DNA]</scope>
    <source>
        <strain evidence="2">ATCC 35319 / DSM 5812 / JCM 6584 / H10</strain>
    </source>
</reference>
<sequence>MYMIKINKFNKFNTSFAQNILSKYGIGRWKGQFTRLIFRNSSDMVLESREGKESFNYTKIKKYNTLLKVYKYINNTSSKSELPGKILTVNLDPTFKKHEKIINVTTPTEIKLYSKTEPAKFIQKVTLNTNKQEQKYFFHRPTEKTVLDSSDGITEVRNDTANYNKYVYQNINTQNKETVIYNKTTDTKVFETERVIKEPREHTYQNILEKEITYKKDYEKQTVVREVAQKPVVSANKYVWQNRLNTLFYNIFPLTQSKADRLHGTFEKSIKNQTAIINKLIPSEKSHQPETGELNSEKFNVKNGIPTRNIIHSTQKQQINRNILHEYEIKETNLEEYEEFEKFVHFSPQKNDKITDLVFYRPMLKEKEKKEQGIKDILPMDIMHAEKNVYAKATSPSKPDKKLQTIGNEEVKMLADKVFQILEKRLTIQKDRRGLR</sequence>
<evidence type="ECO:0000313" key="2">
    <source>
        <dbReference type="Proteomes" id="UP000001349"/>
    </source>
</evidence>
<dbReference type="EMBL" id="CP001348">
    <property type="protein sequence ID" value="ACL75858.1"/>
    <property type="molecule type" value="Genomic_DNA"/>
</dbReference>
<name>B8I232_RUMCH</name>
<dbReference type="eggNOG" id="ENOG5033R61">
    <property type="taxonomic scope" value="Bacteria"/>
</dbReference>
<gene>
    <name evidence="1" type="ordered locus">Ccel_1506</name>
</gene>
<dbReference type="AlphaFoldDB" id="B8I232"/>
<keyword evidence="2" id="KW-1185">Reference proteome</keyword>
<evidence type="ECO:0000313" key="1">
    <source>
        <dbReference type="EMBL" id="ACL75858.1"/>
    </source>
</evidence>
<proteinExistence type="predicted"/>
<dbReference type="KEGG" id="cce:Ccel_1506"/>
<dbReference type="STRING" id="394503.Ccel_1506"/>
<dbReference type="HOGENOM" id="CLU_628073_0_0_9"/>
<dbReference type="Proteomes" id="UP000001349">
    <property type="component" value="Chromosome"/>
</dbReference>
<organism evidence="1 2">
    <name type="scientific">Ruminiclostridium cellulolyticum (strain ATCC 35319 / DSM 5812 / JCM 6584 / H10)</name>
    <name type="common">Clostridium cellulolyticum</name>
    <dbReference type="NCBI Taxonomy" id="394503"/>
    <lineage>
        <taxon>Bacteria</taxon>
        <taxon>Bacillati</taxon>
        <taxon>Bacillota</taxon>
        <taxon>Clostridia</taxon>
        <taxon>Eubacteriales</taxon>
        <taxon>Oscillospiraceae</taxon>
        <taxon>Ruminiclostridium</taxon>
    </lineage>
</organism>
<accession>B8I232</accession>
<protein>
    <submittedName>
        <fullName evidence="1">Uncharacterized protein</fullName>
    </submittedName>
</protein>